<dbReference type="InterPro" id="IPR007724">
    <property type="entry name" value="Poly_GlycHdrlase"/>
</dbReference>
<accession>A0ABD2T6C0</accession>
<name>A0ABD2T6C0_9SOLN</name>
<gene>
    <name evidence="3" type="ORF">AABB24_019788</name>
</gene>
<evidence type="ECO:0000256" key="1">
    <source>
        <dbReference type="SAM" id="Phobius"/>
    </source>
</evidence>
<evidence type="ECO:0000313" key="3">
    <source>
        <dbReference type="EMBL" id="KAL3351371.1"/>
    </source>
</evidence>
<organism evidence="3 4">
    <name type="scientific">Solanum stoloniferum</name>
    <dbReference type="NCBI Taxonomy" id="62892"/>
    <lineage>
        <taxon>Eukaryota</taxon>
        <taxon>Viridiplantae</taxon>
        <taxon>Streptophyta</taxon>
        <taxon>Embryophyta</taxon>
        <taxon>Tracheophyta</taxon>
        <taxon>Spermatophyta</taxon>
        <taxon>Magnoliopsida</taxon>
        <taxon>eudicotyledons</taxon>
        <taxon>Gunneridae</taxon>
        <taxon>Pentapetalae</taxon>
        <taxon>asterids</taxon>
        <taxon>lamiids</taxon>
        <taxon>Solanales</taxon>
        <taxon>Solanaceae</taxon>
        <taxon>Solanoideae</taxon>
        <taxon>Solaneae</taxon>
        <taxon>Solanum</taxon>
    </lineage>
</organism>
<keyword evidence="4" id="KW-1185">Reference proteome</keyword>
<proteinExistence type="predicted"/>
<keyword evidence="1" id="KW-0812">Transmembrane</keyword>
<keyword evidence="1" id="KW-1133">Transmembrane helix</keyword>
<dbReference type="Pfam" id="PF05028">
    <property type="entry name" value="PARG_cat_C"/>
    <property type="match status" value="1"/>
</dbReference>
<sequence length="100" mass="11575">MLDFHKISVTEMRMLTWMCDLTRKKIDIIQHEIGVVTGNWGCGAFGGDPQLKAMLQWIAASQVVHFPAFLYVMYWLMRGTEQLPFFQGINVLTQCFLFNV</sequence>
<dbReference type="InterPro" id="IPR046372">
    <property type="entry name" value="PARG_cat_C"/>
</dbReference>
<dbReference type="Proteomes" id="UP001627284">
    <property type="component" value="Unassembled WGS sequence"/>
</dbReference>
<dbReference type="AlphaFoldDB" id="A0ABD2T6C0"/>
<comment type="caution">
    <text evidence="3">The sequence shown here is derived from an EMBL/GenBank/DDBJ whole genome shotgun (WGS) entry which is preliminary data.</text>
</comment>
<feature type="domain" description="PARG catalytic Macro" evidence="2">
    <location>
        <begin position="29"/>
        <end position="63"/>
    </location>
</feature>
<protein>
    <recommendedName>
        <fullName evidence="2">PARG catalytic Macro domain-containing protein</fullName>
    </recommendedName>
</protein>
<evidence type="ECO:0000259" key="2">
    <source>
        <dbReference type="Pfam" id="PF05028"/>
    </source>
</evidence>
<dbReference type="PANTHER" id="PTHR12837:SF13">
    <property type="entry name" value="POLY(ADP-RIBOSE) GLYCOHYDROLASE"/>
    <property type="match status" value="1"/>
</dbReference>
<dbReference type="EMBL" id="JBJKTR010000012">
    <property type="protein sequence ID" value="KAL3351371.1"/>
    <property type="molecule type" value="Genomic_DNA"/>
</dbReference>
<dbReference type="PANTHER" id="PTHR12837">
    <property type="entry name" value="POLY ADP-RIBOSE GLYCOHYDROLASE"/>
    <property type="match status" value="1"/>
</dbReference>
<feature type="transmembrane region" description="Helical" evidence="1">
    <location>
        <begin position="54"/>
        <end position="76"/>
    </location>
</feature>
<reference evidence="3 4" key="1">
    <citation type="submission" date="2024-05" db="EMBL/GenBank/DDBJ databases">
        <title>De novo assembly of an allotetraploid wild potato.</title>
        <authorList>
            <person name="Hosaka A.J."/>
        </authorList>
    </citation>
    <scope>NUCLEOTIDE SEQUENCE [LARGE SCALE GENOMIC DNA]</scope>
    <source>
        <tissue evidence="3">Young leaves</tissue>
    </source>
</reference>
<keyword evidence="1" id="KW-0472">Membrane</keyword>
<evidence type="ECO:0000313" key="4">
    <source>
        <dbReference type="Proteomes" id="UP001627284"/>
    </source>
</evidence>